<evidence type="ECO:0000313" key="1">
    <source>
        <dbReference type="Proteomes" id="UP000887576"/>
    </source>
</evidence>
<sequence length="2249" mass="254213">MVYTNFIAQHDGPVQFNISVGARARIAIYARMTLEPSLTAYNYVQTIRGDHLHVAGISRRQKRENHDVENAFKSTIIQFHLLPGKWYLGFFNDGFYPEPITFIANIVSKEANSSSLTCKYNCFSKGTCRNGKCLCNSGFSGEFCEETACPVLCNGNGIFANGKCSCHEGFKGAECDLDASWCQVPDCNKNGECGSDGKCHCNHGWKGEFCDERTCEDPNCSNNGICENGTCFCAAGWYGSLCEQRISSACSPLEAHKLGQKSYQPSSVPRDFSTVNTDKQKLVNQHPVILEKSVKLDDTCSSCVHGVCKDGQCICEMLYSGDDCSIKQCLPGCEEHGICNDGVCECNQGWNGDNCFIEGCYGNCSDGGSCQLVKGTWQCACDSGHYGRHCELKSESNCDDGIDNDDDGLVDCEDSECCSSKFCATNPICTNGVLPRDVLLRSQLPSDSNFFQMNKFLIEADSVQRYADIKLFNESQASVIRGKVISSKGGPLTGVRISNTLSPRFGFSLSRSDDNGGTFDIMVNGGGFVNLQFLRQPFGKVERSFFVPVNSIINVGEIVMNDFTPSILQREISNSCQIHHFKHSIIPQFVASWMVNQYAGNVKSDNDLAVDMVKIIADARIVHQSIPIEDTTDLELVYNSGRADGFLSAIHMGLLPSMIPESLRLIHLRIQVAGRIFEEVLAAKPNLTFTFNWNHLNVYDQPIYGLTKASISVGYEYDKCSKKNEIVWHFEQVEIEGRKAHKSAFGLWSFNFQHYYDHVNNILERGDGITNYLSKSSFVMKTLVGTQKQREAHCDKDCMSQPLSDARLFQPNAIAVASDGTMFIGDYNTIRMVNAKKTTITVVLELVETDIVHSYYLAVDPFTAELYISIPLKRQIWKLKSTKKINDPTKNYKVVVGDGSTCTDDSSICGDRGLAKNSQLNFPKDITFDMHGNLYVLDGRRIRYISKDEQIYTLHSSPEWKPAENCSPSFPIEELNFEWPISIVFEPISSTLIVLDTDIVYKIHVQSGVVNVLAGIKKGCSPSSHGTPAIQNAQAIALSAETGQLFIAESDSKRTNLIRSMSVNGGHLRIIAGRTSKCDCDRVNCPCDETSSKESTLATKSFLHKPVALATDSGSRIYVADQANFKIKIIEPSHAVFDHSSRLFKVISPDMNEIYYFNKHGMHQKTVDLLSGQDMLIFKYSVDTSFGEISEVIAHDGLSLKITRVNETEVILESFRGKKSVVKQSIFDKQLIDTIATMETNSKKCKFEYTPGQLIKSTETKDQTYFFDYDKNGRLTVFSKLTGEVYSFSPDYHQGNEFAVDVALNGFRIKRFAIMDEGNLITEDGNVTFISKDDSVIYNSNKIQNQFDASSHPLLKPEENVVLKRKITVAGTENNPELNSRFEWRSYVRAGANKQISHVGRRPRINGRNMFTIEFDRRNLTDTFHDAFDNSLMQITYNTAGQVTRMEFLNNATIAPLNVTYNHHGMMTTVVWDNHRQDFAYDFLQRLILETFSKTGDLLVRKYSYGHDQTYEPSMVRIPSGGRYKWKYDKHGKVSSLKAPDDEISEFWAVNGFRPGAAKILFRKLLSGNVSKLAVAVYDSRMRLMGHFLPGHQQFQIKRNDFGEIMALLNGNSTTKFHKEDNKITVTKTGLMIQYFYRGFLISDIHKSVDGVETSRINYDYDDLFRIKSIKMNVLNVFLKTHNFVYDELSGKLKTVGDCLFDHFPKKTVITSKSFSIETSKSSTNQIKHVQILISDTTLMESKFFYDGIGRLAKQTFKFNEMETMETFDYNMDGLLSEYSSESKENNRWTIVYSESGRVQKIMKDSTIEYSHPGNDGFDENGWVIQQRDRKFSYDSLGQLVKISSKRGEAVFSYDEKHRVIFRNCTVTKKAYNFYYAELGNEKLITHFHDILAKKLWTIYYDPETRPFLMKSSENEEFILVVDAAASLKFVFSTNKMLMKQIDYSPFGEIIYDSNEDLFVPIGFHGHFHDYSANVAFVCQKLQNVPVTRPLNLKTGRFLTTSLNLITPLIDTYDPENVADPCRYTLPPQTFVLDPLMWMSMAGVEMKHVLPLINTNFAMVPPEFLSKPGSFMQLKTGLMSQILTMRPSKFTPPLTKKMEHQVFLANHQNFTNSCKFVVFSNKNQITAKFMNNEPETKVLASFLQNSTLIVEFYNWHNTSLDVLGYYEIHLLKSEYSPLPKQPAFSCFKINTEKDQKLEIFISSFKIIIHVGNNLNEIQENIKAHSILEMTSNFWLKEENLVKKIPGNES</sequence>
<organism evidence="1 2">
    <name type="scientific">Panagrolaimus sp. JU765</name>
    <dbReference type="NCBI Taxonomy" id="591449"/>
    <lineage>
        <taxon>Eukaryota</taxon>
        <taxon>Metazoa</taxon>
        <taxon>Ecdysozoa</taxon>
        <taxon>Nematoda</taxon>
        <taxon>Chromadorea</taxon>
        <taxon>Rhabditida</taxon>
        <taxon>Tylenchina</taxon>
        <taxon>Panagrolaimomorpha</taxon>
        <taxon>Panagrolaimoidea</taxon>
        <taxon>Panagrolaimidae</taxon>
        <taxon>Panagrolaimus</taxon>
    </lineage>
</organism>
<evidence type="ECO:0000313" key="2">
    <source>
        <dbReference type="WBParaSite" id="JU765_v2.g16311.t1"/>
    </source>
</evidence>
<dbReference type="WBParaSite" id="JU765_v2.g16311.t1">
    <property type="protein sequence ID" value="JU765_v2.g16311.t1"/>
    <property type="gene ID" value="JU765_v2.g16311"/>
</dbReference>
<protein>
    <submittedName>
        <fullName evidence="2">EGF-like domain-containing protein</fullName>
    </submittedName>
</protein>
<dbReference type="Proteomes" id="UP000887576">
    <property type="component" value="Unplaced"/>
</dbReference>
<name>A0AC34QHB9_9BILA</name>
<accession>A0AC34QHB9</accession>
<reference evidence="2" key="1">
    <citation type="submission" date="2022-11" db="UniProtKB">
        <authorList>
            <consortium name="WormBaseParasite"/>
        </authorList>
    </citation>
    <scope>IDENTIFICATION</scope>
</reference>
<proteinExistence type="predicted"/>